<evidence type="ECO:0000256" key="1">
    <source>
        <dbReference type="ARBA" id="ARBA00022598"/>
    </source>
</evidence>
<dbReference type="CDD" id="cd00778">
    <property type="entry name" value="ProRS_core_arch_euk"/>
    <property type="match status" value="1"/>
</dbReference>
<dbReference type="GO" id="GO:0017101">
    <property type="term" value="C:aminoacyl-tRNA synthetase multienzyme complex"/>
    <property type="evidence" value="ECO:0007669"/>
    <property type="project" value="TreeGrafter"/>
</dbReference>
<organism evidence="7 8">
    <name type="scientific">Salix brachista</name>
    <dbReference type="NCBI Taxonomy" id="2182728"/>
    <lineage>
        <taxon>Eukaryota</taxon>
        <taxon>Viridiplantae</taxon>
        <taxon>Streptophyta</taxon>
        <taxon>Embryophyta</taxon>
        <taxon>Tracheophyta</taxon>
        <taxon>Spermatophyta</taxon>
        <taxon>Magnoliopsida</taxon>
        <taxon>eudicotyledons</taxon>
        <taxon>Gunneridae</taxon>
        <taxon>Pentapetalae</taxon>
        <taxon>rosids</taxon>
        <taxon>fabids</taxon>
        <taxon>Malpighiales</taxon>
        <taxon>Salicaceae</taxon>
        <taxon>Saliceae</taxon>
        <taxon>Salix</taxon>
    </lineage>
</organism>
<feature type="region of interest" description="Disordered" evidence="5">
    <location>
        <begin position="1934"/>
        <end position="1953"/>
    </location>
</feature>
<feature type="region of interest" description="Disordered" evidence="5">
    <location>
        <begin position="1876"/>
        <end position="1896"/>
    </location>
</feature>
<feature type="region of interest" description="Disordered" evidence="5">
    <location>
        <begin position="1740"/>
        <end position="1776"/>
    </location>
</feature>
<reference evidence="8" key="1">
    <citation type="journal article" date="2019" name="Gigascience">
        <title>De novo genome assembly of the endangered Acer yangbiense, a plant species with extremely small populations endemic to Yunnan Province, China.</title>
        <authorList>
            <person name="Yang J."/>
            <person name="Wariss H.M."/>
            <person name="Tao L."/>
            <person name="Zhang R."/>
            <person name="Yun Q."/>
            <person name="Hollingsworth P."/>
            <person name="Dao Z."/>
            <person name="Luo G."/>
            <person name="Guo H."/>
            <person name="Ma Y."/>
            <person name="Sun W."/>
        </authorList>
    </citation>
    <scope>NUCLEOTIDE SEQUENCE [LARGE SCALE GENOMIC DNA]</scope>
    <source>
        <strain evidence="8">cv. br00</strain>
    </source>
</reference>
<keyword evidence="3" id="KW-0067">ATP-binding</keyword>
<feature type="compositionally biased region" description="Low complexity" evidence="5">
    <location>
        <begin position="7"/>
        <end position="16"/>
    </location>
</feature>
<dbReference type="GO" id="GO:0009570">
    <property type="term" value="C:chloroplast stroma"/>
    <property type="evidence" value="ECO:0007669"/>
    <property type="project" value="TreeGrafter"/>
</dbReference>
<dbReference type="InterPro" id="IPR036621">
    <property type="entry name" value="Anticodon-bd_dom_sf"/>
</dbReference>
<feature type="domain" description="Aminoacyl-transfer RNA synthetases class-II family profile" evidence="6">
    <location>
        <begin position="57"/>
        <end position="406"/>
    </location>
</feature>
<gene>
    <name evidence="7" type="ORF">DKX38_027468</name>
</gene>
<keyword evidence="2" id="KW-0547">Nucleotide-binding</keyword>
<dbReference type="Pfam" id="PF03129">
    <property type="entry name" value="HGTP_anticodon"/>
    <property type="match status" value="1"/>
</dbReference>
<dbReference type="GO" id="GO:0006433">
    <property type="term" value="P:prolyl-tRNA aminoacylation"/>
    <property type="evidence" value="ECO:0007669"/>
    <property type="project" value="InterPro"/>
</dbReference>
<proteinExistence type="inferred from homology"/>
<evidence type="ECO:0000256" key="2">
    <source>
        <dbReference type="ARBA" id="ARBA00022741"/>
    </source>
</evidence>
<keyword evidence="8" id="KW-1185">Reference proteome</keyword>
<evidence type="ECO:0000259" key="6">
    <source>
        <dbReference type="PROSITE" id="PS50862"/>
    </source>
</evidence>
<accession>A0A5N5JG54</accession>
<sequence>MIWLAFSSQTTSASTTENPKKQTNQDQKVITPRSHDFNAWYLDIIANAELADYGPVRGTMVIRPYGYAIWEAIQDYLNVKFKETGHSNMYFPQFIPFSFIEKEASHVEGFSPELALVTIGGGKELEEKLVVRPTSETIVNHMFTQWIHSYRDLPLMVNQWANVTRWEMRTKPFVRTLEFLWQEGHTAHANPEEAEKEALQMIDVYTKFAYEHAAIPVIAGRKSKAETFAGADRTYTIEAMMGDRKALQAGTSHNLGQNFSRAFGTQVPPLCSLTLGMVVLTVLLLCHFAQELSLQYAFGWIGDWFGSSTCAYAWQFSFLTREKRNLCNTCAMYCIVVCQKHECMQVCGCRAYNCLSVLKSALIISKKFMDENGERQHVWQTSWAVSTRFVGGIIMTHGDDSGLMLPPKVVIVPIWKKEDEKTGVLNAASSVKKVLQSAGIKVKLDDTDQRTPGWKFNFWEMKGVPLRIEIGPRDVLSASVVISRRDVPGKQGKVFGISMEPSILEAYVKDKLDEIQSSLLGRATSFRDRKKCENCSTKAIVFLFCITNQMMKTAKAMEVGVYMLHLNNFSCVLIQPLKSQLFLKYSTEPSNIILTSSCSNIVDVSSYDELKAAIILGKWARGPWSARLRLAHMDPVYMPRVHPGSGMHMRRGYANWMNNCFINFARALSTLSMVRMLCWRDPTAISSTFEVHHMLSGSEACDGQLRLRSGQRCRADFPRYFPELLMMGSSIHVDFLSLVFFMVLDLSNLPVFRKPIYPSVIQLWKEQRIYGFVLVGYIKDEILLSHVLSCKKGISILEAKSSATPVTSRKQGATASYKTLGGGSSVDGLKTVGSASMMSAVGLELTNFIDPYLTWKTVTKGHRSTSRRKPVVRSFNGKAKLLDESTRNVDDMTVSDNEKYGVAVLGCRFSGKNENEHVPIKKRRHTAQGPPQPTCTTFPCVEVVEPNSSGKRRRRATDAAVPNKLNLKTSEVHDKFDYSDDFSGIEILAAVACNNGMINDAACEESLIMEESTRGVGSSSSAVPPKEIVASIKDMAHEDRPEAFQNSEVTVLHTSAGTDDSVTGEGSLLSRDEMLNLDLNVTWEQACDTLSCDSSENDLLSCEVKPEALEQQKPPESVVLSDLLGDNTPVISLFLGTCESSREEPKSEACSLHYGKHEEHFPSPSCNAPEPSICDVAIAEASNQVIYGDESLDHPSCNTLPSLTHKQCSEMCSSDDQVRKVFCTESVQVESCNVSPHCQPNSERVPNEIDLSISNGNGENYQIASCPHEDGKLNASSLENCPPIGPAWLGVDSEGREEESGDQQYSPNRRDIFSSCLSSEKGQPVMEVDANGTNEASAANKAEAHSPVQARSEELMQKSSADSTVTPGDACETHANGFTNGSAKVNMEDLEDSFESDFYQADKVHIVGINSVEPQAGYDSQFEDGELRESDAQYCWDENGEDGEVEQVDYESECDEERLRVLDNEKEMKVEIGSSSGSDYVSRKIEQCGMGDSLRDDSLSPKTRTSDVTIDKDFLSGVVGSKASNRDFLSSIEEPNAIFRKHITLRSRANSIYNLCHRDERDAGSHKIMGRDRAVPQMRDRSPGAHRSVNDAPGYCDSERRYFCTYRGNYTSGSSRTRVGFDSRRYRITSDHAVSQGAGFAGSDSRTRRRFVNPSSNSSCERITRRRSPASRDDLYRAHTGMLPVRDGSPVRSGFRRFAGGVATGGLRGEYHRPMLEDKIDYPNRRMFRRERSISPLCRGQPCYPFTHKKSRSRSRSRSPYLTRDRNEARLRSRSPDFRTNARMDRVRLPFQKRIPADFEEGFIPTRRNHFTQHNPRWFDDRNGGLDGFRGRKSPVNIFRSDQRFDSVRTFRRLESEDQFREMMRSRKLNFNDAKSASRGGEFDGSDDGRRKHNNRYEMVQRVRRYDTDGDLRRFRVNAEDSLVANNVTPNCDDGNIMTDRRPGEVLRRDGEE</sequence>
<feature type="compositionally biased region" description="Polar residues" evidence="5">
    <location>
        <begin position="1357"/>
        <end position="1366"/>
    </location>
</feature>
<protein>
    <recommendedName>
        <fullName evidence="6">Aminoacyl-transfer RNA synthetases class-II family profile domain-containing protein</fullName>
    </recommendedName>
</protein>
<dbReference type="PANTHER" id="PTHR43382:SF3">
    <property type="entry name" value="PROLINE--TRNA LIGASE, CHLOROPLASTIC_MITOCHONDRIAL"/>
    <property type="match status" value="1"/>
</dbReference>
<feature type="compositionally biased region" description="Basic residues" evidence="5">
    <location>
        <begin position="1747"/>
        <end position="1757"/>
    </location>
</feature>
<dbReference type="SUPFAM" id="SSF52954">
    <property type="entry name" value="Class II aaRS ABD-related"/>
    <property type="match status" value="1"/>
</dbReference>
<name>A0A5N5JG54_9ROSI</name>
<evidence type="ECO:0000313" key="8">
    <source>
        <dbReference type="Proteomes" id="UP000326939"/>
    </source>
</evidence>
<dbReference type="InterPro" id="IPR045864">
    <property type="entry name" value="aa-tRNA-synth_II/BPL/LPL"/>
</dbReference>
<evidence type="ECO:0000256" key="3">
    <source>
        <dbReference type="ARBA" id="ARBA00022840"/>
    </source>
</evidence>
<dbReference type="FunFam" id="3.40.50.800:FF:000016">
    <property type="entry name" value="Proline--tRNA ligase, chloroplastic/mitochondrial"/>
    <property type="match status" value="1"/>
</dbReference>
<feature type="region of interest" description="Disordered" evidence="5">
    <location>
        <begin position="6"/>
        <end position="29"/>
    </location>
</feature>
<dbReference type="InterPro" id="IPR002314">
    <property type="entry name" value="aa-tRNA-synt_IIb"/>
</dbReference>
<dbReference type="Gene3D" id="3.30.930.10">
    <property type="entry name" value="Bira Bifunctional Protein, Domain 2"/>
    <property type="match status" value="2"/>
</dbReference>
<feature type="region of interest" description="Disordered" evidence="5">
    <location>
        <begin position="1636"/>
        <end position="1670"/>
    </location>
</feature>
<dbReference type="GO" id="GO:0005739">
    <property type="term" value="C:mitochondrion"/>
    <property type="evidence" value="ECO:0007669"/>
    <property type="project" value="TreeGrafter"/>
</dbReference>
<dbReference type="InterPro" id="IPR004154">
    <property type="entry name" value="Anticodon-bd"/>
</dbReference>
<dbReference type="InterPro" id="IPR033721">
    <property type="entry name" value="ProRS_core_arch_euk"/>
</dbReference>
<dbReference type="Pfam" id="PF00587">
    <property type="entry name" value="tRNA-synt_2b"/>
    <property type="match status" value="1"/>
</dbReference>
<dbReference type="PANTHER" id="PTHR43382">
    <property type="entry name" value="PROLYL-TRNA SYNTHETASE"/>
    <property type="match status" value="1"/>
</dbReference>
<dbReference type="GO" id="GO:0005524">
    <property type="term" value="F:ATP binding"/>
    <property type="evidence" value="ECO:0007669"/>
    <property type="project" value="UniProtKB-KW"/>
</dbReference>
<comment type="caution">
    <text evidence="7">The sequence shown here is derived from an EMBL/GenBank/DDBJ whole genome shotgun (WGS) entry which is preliminary data.</text>
</comment>
<dbReference type="InterPro" id="IPR004499">
    <property type="entry name" value="Pro-tRNA-ligase_IIa_arc-type"/>
</dbReference>
<feature type="compositionally biased region" description="Basic and acidic residues" evidence="5">
    <location>
        <begin position="1763"/>
        <end position="1776"/>
    </location>
</feature>
<dbReference type="Gene3D" id="3.40.50.800">
    <property type="entry name" value="Anticodon-binding domain"/>
    <property type="match status" value="1"/>
</dbReference>
<evidence type="ECO:0000256" key="4">
    <source>
        <dbReference type="ARBA" id="ARBA00023146"/>
    </source>
</evidence>
<feature type="compositionally biased region" description="Basic and acidic residues" evidence="5">
    <location>
        <begin position="1939"/>
        <end position="1953"/>
    </location>
</feature>
<feature type="region of interest" description="Disordered" evidence="5">
    <location>
        <begin position="1288"/>
        <end position="1309"/>
    </location>
</feature>
<dbReference type="InterPro" id="IPR006195">
    <property type="entry name" value="aa-tRNA-synth_II"/>
</dbReference>
<evidence type="ECO:0000256" key="5">
    <source>
        <dbReference type="SAM" id="MobiDB-lite"/>
    </source>
</evidence>
<dbReference type="Proteomes" id="UP000326939">
    <property type="component" value="Chromosome 17"/>
</dbReference>
<feature type="region of interest" description="Disordered" evidence="5">
    <location>
        <begin position="1336"/>
        <end position="1368"/>
    </location>
</feature>
<keyword evidence="1" id="KW-0436">Ligase</keyword>
<keyword evidence="4" id="KW-0030">Aminoacyl-tRNA synthetase</keyword>
<dbReference type="SUPFAM" id="SSF55681">
    <property type="entry name" value="Class II aaRS and biotin synthetases"/>
    <property type="match status" value="1"/>
</dbReference>
<dbReference type="PROSITE" id="PS50862">
    <property type="entry name" value="AA_TRNA_LIGASE_II"/>
    <property type="match status" value="1"/>
</dbReference>
<evidence type="ECO:0000313" key="7">
    <source>
        <dbReference type="EMBL" id="KAB5516820.1"/>
    </source>
</evidence>
<feature type="compositionally biased region" description="Basic and acidic residues" evidence="5">
    <location>
        <begin position="1887"/>
        <end position="1896"/>
    </location>
</feature>
<dbReference type="EMBL" id="VDCV01000017">
    <property type="protein sequence ID" value="KAB5516820.1"/>
    <property type="molecule type" value="Genomic_DNA"/>
</dbReference>
<dbReference type="GO" id="GO:0004827">
    <property type="term" value="F:proline-tRNA ligase activity"/>
    <property type="evidence" value="ECO:0007669"/>
    <property type="project" value="InterPro"/>
</dbReference>
<dbReference type="HAMAP" id="MF_01571">
    <property type="entry name" value="Pro_tRNA_synth_type3"/>
    <property type="match status" value="1"/>
</dbReference>